<name>A0A1P8QYI1_9RHOB</name>
<organism evidence="1">
    <name type="scientific">Brevirhabdus pacifica</name>
    <dbReference type="NCBI Taxonomy" id="1267768"/>
    <lineage>
        <taxon>Bacteria</taxon>
        <taxon>Pseudomonadati</taxon>
        <taxon>Pseudomonadota</taxon>
        <taxon>Alphaproteobacteria</taxon>
        <taxon>Rhodobacterales</taxon>
        <taxon>Paracoccaceae</taxon>
        <taxon>Brevirhabdus</taxon>
    </lineage>
</organism>
<dbReference type="AlphaFoldDB" id="A0A1P8QYI1"/>
<sequence length="32" mass="3791">MPSLDIEVRFIKFIEEIHCSGKVEIKESWIIT</sequence>
<accession>A0A1P8QYI1</accession>
<dbReference type="EMBL" id="CP019137">
    <property type="protein sequence ID" value="APX91458.1"/>
    <property type="molecule type" value="Genomic_DNA"/>
</dbReference>
<evidence type="ECO:0000313" key="1">
    <source>
        <dbReference type="EMBL" id="APX91458.1"/>
    </source>
</evidence>
<proteinExistence type="predicted"/>
<keyword evidence="1" id="KW-0614">Plasmid</keyword>
<reference evidence="1" key="1">
    <citation type="submission" date="2017-01" db="EMBL/GenBank/DDBJ databases">
        <title>Genomic analysis of Xuhuaishuia manganoxidans DY6-4.</title>
        <authorList>
            <person name="Wang X."/>
        </authorList>
    </citation>
    <scope>NUCLEOTIDE SEQUENCE</scope>
    <source>
        <strain evidence="1">DY6-4</strain>
        <plasmid evidence="1">unnamed</plasmid>
    </source>
</reference>
<feature type="non-terminal residue" evidence="1">
    <location>
        <position position="32"/>
    </location>
</feature>
<geneLocation type="plasmid" evidence="1">
    <name>unnamed</name>
</geneLocation>
<protein>
    <submittedName>
        <fullName evidence="1">Transposase</fullName>
    </submittedName>
</protein>
<gene>
    <name evidence="1" type="ORF">BV394_16305</name>
</gene>